<dbReference type="PROSITE" id="PS51257">
    <property type="entry name" value="PROKAR_LIPOPROTEIN"/>
    <property type="match status" value="1"/>
</dbReference>
<evidence type="ECO:0000313" key="3">
    <source>
        <dbReference type="Proteomes" id="UP001401887"/>
    </source>
</evidence>
<sequence>MRLNVLPRLLAAAALLPALTGCAFGAYIAGNTPLERAVNGTYEGVGVGGTGRVPYRLILSVQEREGRASGVITNLESRKAYALSGKFQRVGAGGSLDVNLFENGDKLRGTLRAEIAGTKLSGTLRTVLLGKELLGYVVNLEKQVPGASPTPANVPLSPAPTTP</sequence>
<proteinExistence type="predicted"/>
<protein>
    <submittedName>
        <fullName evidence="2">Uncharacterized protein</fullName>
    </submittedName>
</protein>
<evidence type="ECO:0000313" key="2">
    <source>
        <dbReference type="EMBL" id="GAA5511862.1"/>
    </source>
</evidence>
<keyword evidence="1" id="KW-0732">Signal</keyword>
<evidence type="ECO:0000256" key="1">
    <source>
        <dbReference type="SAM" id="SignalP"/>
    </source>
</evidence>
<organism evidence="2 3">
    <name type="scientific">Deinococcus carri</name>
    <dbReference type="NCBI Taxonomy" id="1211323"/>
    <lineage>
        <taxon>Bacteria</taxon>
        <taxon>Thermotogati</taxon>
        <taxon>Deinococcota</taxon>
        <taxon>Deinococci</taxon>
        <taxon>Deinococcales</taxon>
        <taxon>Deinococcaceae</taxon>
        <taxon>Deinococcus</taxon>
    </lineage>
</organism>
<accession>A0ABP9W3E5</accession>
<comment type="caution">
    <text evidence="2">The sequence shown here is derived from an EMBL/GenBank/DDBJ whole genome shotgun (WGS) entry which is preliminary data.</text>
</comment>
<keyword evidence="3" id="KW-1185">Reference proteome</keyword>
<reference evidence="2 3" key="1">
    <citation type="submission" date="2024-02" db="EMBL/GenBank/DDBJ databases">
        <title>Deinococcus carri NBRC 110142.</title>
        <authorList>
            <person name="Ichikawa N."/>
            <person name="Katano-Makiyama Y."/>
            <person name="Hidaka K."/>
        </authorList>
    </citation>
    <scope>NUCLEOTIDE SEQUENCE [LARGE SCALE GENOMIC DNA]</scope>
    <source>
        <strain evidence="2 3">NBRC 110142</strain>
    </source>
</reference>
<feature type="signal peptide" evidence="1">
    <location>
        <begin position="1"/>
        <end position="25"/>
    </location>
</feature>
<dbReference type="EMBL" id="BAABRP010000001">
    <property type="protein sequence ID" value="GAA5511862.1"/>
    <property type="molecule type" value="Genomic_DNA"/>
</dbReference>
<dbReference type="RefSeq" id="WP_345460584.1">
    <property type="nucleotide sequence ID" value="NZ_BAABRP010000001.1"/>
</dbReference>
<feature type="chain" id="PRO_5045282893" evidence="1">
    <location>
        <begin position="26"/>
        <end position="163"/>
    </location>
</feature>
<dbReference type="Proteomes" id="UP001401887">
    <property type="component" value="Unassembled WGS sequence"/>
</dbReference>
<gene>
    <name evidence="2" type="ORF">Dcar01_00576</name>
</gene>
<name>A0ABP9W3E5_9DEIO</name>